<evidence type="ECO:0000256" key="4">
    <source>
        <dbReference type="ARBA" id="ARBA00008273"/>
    </source>
</evidence>
<dbReference type="Proteomes" id="UP001182556">
    <property type="component" value="Unassembled WGS sequence"/>
</dbReference>
<comment type="pathway">
    <text evidence="2 12">Purine metabolism; IMP biosynthesis via de novo pathway; 5-amino-1-(5-phospho-D-ribosyl)imidazole-4-carboxamide from 5-amino-1-(5-phospho-D-ribosyl)imidazole-4-carboxylate: step 2/2.</text>
</comment>
<keyword evidence="15" id="KW-1185">Reference proteome</keyword>
<evidence type="ECO:0000256" key="8">
    <source>
        <dbReference type="ARBA" id="ARBA00022755"/>
    </source>
</evidence>
<keyword evidence="8 12" id="KW-0658">Purine biosynthesis</keyword>
<organism evidence="14 15">
    <name type="scientific">Papiliotrema laurentii</name>
    <name type="common">Cryptococcus laurentii</name>
    <dbReference type="NCBI Taxonomy" id="5418"/>
    <lineage>
        <taxon>Eukaryota</taxon>
        <taxon>Fungi</taxon>
        <taxon>Dikarya</taxon>
        <taxon>Basidiomycota</taxon>
        <taxon>Agaricomycotina</taxon>
        <taxon>Tremellomycetes</taxon>
        <taxon>Tremellales</taxon>
        <taxon>Rhynchogastremaceae</taxon>
        <taxon>Papiliotrema</taxon>
    </lineage>
</organism>
<dbReference type="PANTHER" id="PTHR43172">
    <property type="entry name" value="ADENYLOSUCCINATE LYASE"/>
    <property type="match status" value="1"/>
</dbReference>
<dbReference type="InterPro" id="IPR000362">
    <property type="entry name" value="Fumarate_lyase_fam"/>
</dbReference>
<dbReference type="GO" id="GO:0005829">
    <property type="term" value="C:cytosol"/>
    <property type="evidence" value="ECO:0007669"/>
    <property type="project" value="TreeGrafter"/>
</dbReference>
<dbReference type="EMBL" id="JAODAN010000006">
    <property type="protein sequence ID" value="KAK1923598.1"/>
    <property type="molecule type" value="Genomic_DNA"/>
</dbReference>
<protein>
    <recommendedName>
        <fullName evidence="7 12">Adenylosuccinate lyase</fullName>
        <shortName evidence="12">ASL</shortName>
        <ecNumber evidence="6 12">4.3.2.2</ecNumber>
    </recommendedName>
    <alternativeName>
        <fullName evidence="10 12">Adenylosuccinase</fullName>
    </alternativeName>
</protein>
<evidence type="ECO:0000256" key="9">
    <source>
        <dbReference type="ARBA" id="ARBA00023239"/>
    </source>
</evidence>
<evidence type="ECO:0000256" key="12">
    <source>
        <dbReference type="RuleBase" id="RU361172"/>
    </source>
</evidence>
<evidence type="ECO:0000256" key="7">
    <source>
        <dbReference type="ARBA" id="ARBA00017058"/>
    </source>
</evidence>
<comment type="catalytic activity">
    <reaction evidence="1 12">
        <text>(2S)-2-[5-amino-1-(5-phospho-beta-D-ribosyl)imidazole-4-carboxamido]succinate = 5-amino-1-(5-phospho-beta-D-ribosyl)imidazole-4-carboxamide + fumarate</text>
        <dbReference type="Rhea" id="RHEA:23920"/>
        <dbReference type="ChEBI" id="CHEBI:29806"/>
        <dbReference type="ChEBI" id="CHEBI:58443"/>
        <dbReference type="ChEBI" id="CHEBI:58475"/>
        <dbReference type="EC" id="4.3.2.2"/>
    </reaction>
</comment>
<dbReference type="SMART" id="SM00998">
    <property type="entry name" value="ADSL_C"/>
    <property type="match status" value="1"/>
</dbReference>
<dbReference type="GO" id="GO:0070626">
    <property type="term" value="F:(S)-2-(5-amino-1-(5-phospho-D-ribosyl)imidazole-4-carboxamido) succinate lyase (fumarate-forming) activity"/>
    <property type="evidence" value="ECO:0007669"/>
    <property type="project" value="TreeGrafter"/>
</dbReference>
<dbReference type="InterPro" id="IPR019468">
    <property type="entry name" value="AdenyloSucc_lyase_C"/>
</dbReference>
<dbReference type="EC" id="4.3.2.2" evidence="6 12"/>
<proteinExistence type="inferred from homology"/>
<dbReference type="FunFam" id="1.10.275.60:FF:000001">
    <property type="entry name" value="Adenylosuccinate lyase"/>
    <property type="match status" value="1"/>
</dbReference>
<comment type="similarity">
    <text evidence="4 12">Belongs to the lyase 1 family. Adenylosuccinate lyase subfamily.</text>
</comment>
<evidence type="ECO:0000256" key="5">
    <source>
        <dbReference type="ARBA" id="ARBA00011668"/>
    </source>
</evidence>
<dbReference type="GO" id="GO:0044208">
    <property type="term" value="P:'de novo' AMP biosynthetic process"/>
    <property type="evidence" value="ECO:0007669"/>
    <property type="project" value="TreeGrafter"/>
</dbReference>
<evidence type="ECO:0000256" key="3">
    <source>
        <dbReference type="ARBA" id="ARBA00004734"/>
    </source>
</evidence>
<sequence length="479" mass="53858">MDSYQTPLSSRYASKEMSKLFSSGTRFGTWRQLWLNLAIAEKELGLDISDKAIEQMKDNLELDEAQMKVAAEEEKKRRHDVMAHVHTFGTVAPEAAGIIHLGATSCYVTDNADLIFLREGLAILLPKLAVVISRLSAFAEKYRDLPTLGFTHFQPAQLTTVGKRATLWIQELLWDLRNLERARADIGFRGVKGTTGTQASFLALFDGDHDKVEALDKRVTELFGFPYAYPVTGQTYSRKIDADVLGPLSSFGATVHKIATDIRLLANLKEIEEPFEKDQIGSSAMAYKRNPMRSERACSLARHLMVIYQNTLMTSSVQWLERTLDDSANRRVTIPEAFLTADILLSTLQNISEGLVVYPRVIARRISQELPFMATENIIMAIVKAGGDRQECHEKIRVLSHQAGAVVKEEGGENDLIERIKKDAYFEPIWNQLDELLDPKTFVGRAPQQVDRFIADWVKPALKPYEKDLSNIQAAELSV</sequence>
<dbReference type="AlphaFoldDB" id="A0AAD9D090"/>
<gene>
    <name evidence="14" type="ORF">DB88DRAFT_491767</name>
</gene>
<dbReference type="Gene3D" id="1.10.275.60">
    <property type="match status" value="1"/>
</dbReference>
<dbReference type="InterPro" id="IPR004769">
    <property type="entry name" value="Pur_lyase"/>
</dbReference>
<keyword evidence="9 12" id="KW-0456">Lyase</keyword>
<evidence type="ECO:0000256" key="11">
    <source>
        <dbReference type="ARBA" id="ARBA00047513"/>
    </source>
</evidence>
<evidence type="ECO:0000256" key="2">
    <source>
        <dbReference type="ARBA" id="ARBA00004706"/>
    </source>
</evidence>
<name>A0AAD9D090_PAPLA</name>
<dbReference type="Gene3D" id="1.10.40.30">
    <property type="entry name" value="Fumarase/aspartase (C-terminal domain)"/>
    <property type="match status" value="1"/>
</dbReference>
<comment type="catalytic activity">
    <reaction evidence="11 12">
        <text>N(6)-(1,2-dicarboxyethyl)-AMP = fumarate + AMP</text>
        <dbReference type="Rhea" id="RHEA:16853"/>
        <dbReference type="ChEBI" id="CHEBI:29806"/>
        <dbReference type="ChEBI" id="CHEBI:57567"/>
        <dbReference type="ChEBI" id="CHEBI:456215"/>
        <dbReference type="EC" id="4.3.2.2"/>
    </reaction>
</comment>
<dbReference type="GO" id="GO:0004018">
    <property type="term" value="F:N6-(1,2-dicarboxyethyl)AMP AMP-lyase (fumarate-forming) activity"/>
    <property type="evidence" value="ECO:0007669"/>
    <property type="project" value="InterPro"/>
</dbReference>
<dbReference type="InterPro" id="IPR020557">
    <property type="entry name" value="Fumarate_lyase_CS"/>
</dbReference>
<dbReference type="Pfam" id="PF00206">
    <property type="entry name" value="Lyase_1"/>
    <property type="match status" value="1"/>
</dbReference>
<dbReference type="PRINTS" id="PR00149">
    <property type="entry name" value="FUMRATELYASE"/>
</dbReference>
<evidence type="ECO:0000256" key="1">
    <source>
        <dbReference type="ARBA" id="ARBA00000598"/>
    </source>
</evidence>
<dbReference type="InterPro" id="IPR008948">
    <property type="entry name" value="L-Aspartase-like"/>
</dbReference>
<reference evidence="14" key="1">
    <citation type="submission" date="2023-02" db="EMBL/GenBank/DDBJ databases">
        <title>Identification and recombinant expression of a fungal hydrolase from Papiliotrema laurentii that hydrolyzes apple cutin and clears colloidal polyester polyurethane.</title>
        <authorList>
            <consortium name="DOE Joint Genome Institute"/>
            <person name="Roman V.A."/>
            <person name="Bojanowski C."/>
            <person name="Crable B.R."/>
            <person name="Wagner D.N."/>
            <person name="Hung C.S."/>
            <person name="Nadeau L.J."/>
            <person name="Schratz L."/>
            <person name="Haridas S."/>
            <person name="Pangilinan J."/>
            <person name="Lipzen A."/>
            <person name="Na H."/>
            <person name="Yan M."/>
            <person name="Ng V."/>
            <person name="Grigoriev I.V."/>
            <person name="Spatafora J.W."/>
            <person name="Barlow D."/>
            <person name="Biffinger J."/>
            <person name="Kelley-Loughnane N."/>
            <person name="Varaljay V.A."/>
            <person name="Crookes-Goodson W.J."/>
        </authorList>
    </citation>
    <scope>NUCLEOTIDE SEQUENCE</scope>
    <source>
        <strain evidence="14">5307AH</strain>
    </source>
</reference>
<feature type="domain" description="Adenylosuccinate lyase C-terminal" evidence="13">
    <location>
        <begin position="370"/>
        <end position="454"/>
    </location>
</feature>
<dbReference type="FunFam" id="1.10.40.30:FF:000005">
    <property type="entry name" value="Adenylosuccinate lyase"/>
    <property type="match status" value="1"/>
</dbReference>
<dbReference type="PROSITE" id="PS00163">
    <property type="entry name" value="FUMARATE_LYASES"/>
    <property type="match status" value="1"/>
</dbReference>
<dbReference type="Pfam" id="PF10397">
    <property type="entry name" value="ADSL_C"/>
    <property type="match status" value="1"/>
</dbReference>
<evidence type="ECO:0000256" key="6">
    <source>
        <dbReference type="ARBA" id="ARBA00012339"/>
    </source>
</evidence>
<accession>A0AAD9D090</accession>
<evidence type="ECO:0000313" key="15">
    <source>
        <dbReference type="Proteomes" id="UP001182556"/>
    </source>
</evidence>
<evidence type="ECO:0000313" key="14">
    <source>
        <dbReference type="EMBL" id="KAK1923598.1"/>
    </source>
</evidence>
<comment type="caution">
    <text evidence="14">The sequence shown here is derived from an EMBL/GenBank/DDBJ whole genome shotgun (WGS) entry which is preliminary data.</text>
</comment>
<dbReference type="PANTHER" id="PTHR43172:SF1">
    <property type="entry name" value="ADENYLOSUCCINATE LYASE"/>
    <property type="match status" value="1"/>
</dbReference>
<comment type="pathway">
    <text evidence="3 12">Purine metabolism; AMP biosynthesis via de novo pathway; AMP from IMP: step 2/2.</text>
</comment>
<dbReference type="SUPFAM" id="SSF48557">
    <property type="entry name" value="L-aspartase-like"/>
    <property type="match status" value="1"/>
</dbReference>
<dbReference type="Gene3D" id="1.20.200.10">
    <property type="entry name" value="Fumarase/aspartase (Central domain)"/>
    <property type="match status" value="1"/>
</dbReference>
<dbReference type="NCBIfam" id="TIGR00928">
    <property type="entry name" value="purB"/>
    <property type="match status" value="1"/>
</dbReference>
<evidence type="ECO:0000256" key="10">
    <source>
        <dbReference type="ARBA" id="ARBA00030717"/>
    </source>
</evidence>
<evidence type="ECO:0000259" key="13">
    <source>
        <dbReference type="SMART" id="SM00998"/>
    </source>
</evidence>
<dbReference type="InterPro" id="IPR022761">
    <property type="entry name" value="Fumarate_lyase_N"/>
</dbReference>
<dbReference type="CDD" id="cd03302">
    <property type="entry name" value="Adenylsuccinate_lyase_2"/>
    <property type="match status" value="1"/>
</dbReference>
<comment type="subunit">
    <text evidence="5">Homotetramer. Residues from neighboring subunits contribute catalytic and substrate-binding residues to each active site.</text>
</comment>